<dbReference type="PROSITE" id="PS50297">
    <property type="entry name" value="ANK_REP_REGION"/>
    <property type="match status" value="5"/>
</dbReference>
<feature type="compositionally biased region" description="Basic residues" evidence="4">
    <location>
        <begin position="28"/>
        <end position="51"/>
    </location>
</feature>
<proteinExistence type="predicted"/>
<dbReference type="EMBL" id="KB007835">
    <property type="protein sequence ID" value="ELR24246.1"/>
    <property type="molecule type" value="Genomic_DNA"/>
</dbReference>
<feature type="repeat" description="ANK" evidence="3">
    <location>
        <begin position="880"/>
        <end position="912"/>
    </location>
</feature>
<feature type="repeat" description="ANK" evidence="3">
    <location>
        <begin position="305"/>
        <end position="337"/>
    </location>
</feature>
<dbReference type="Proteomes" id="UP000011083">
    <property type="component" value="Unassembled WGS sequence"/>
</dbReference>
<protein>
    <submittedName>
        <fullName evidence="5">Ankyrin repeatcontaining protein</fullName>
    </submittedName>
</protein>
<feature type="non-terminal residue" evidence="5">
    <location>
        <position position="1284"/>
    </location>
</feature>
<evidence type="ECO:0000313" key="5">
    <source>
        <dbReference type="EMBL" id="ELR24246.1"/>
    </source>
</evidence>
<dbReference type="RefSeq" id="XP_004353774.1">
    <property type="nucleotide sequence ID" value="XM_004353722.1"/>
</dbReference>
<dbReference type="STRING" id="1257118.L8HIM4"/>
<gene>
    <name evidence="5" type="ORF">ACA1_272700</name>
</gene>
<dbReference type="SMART" id="SM00248">
    <property type="entry name" value="ANK"/>
    <property type="match status" value="14"/>
</dbReference>
<dbReference type="Pfam" id="PF00023">
    <property type="entry name" value="Ank"/>
    <property type="match status" value="2"/>
</dbReference>
<keyword evidence="6" id="KW-1185">Reference proteome</keyword>
<dbReference type="PROSITE" id="PS50088">
    <property type="entry name" value="ANK_REPEAT"/>
    <property type="match status" value="6"/>
</dbReference>
<keyword evidence="2 3" id="KW-0040">ANK repeat</keyword>
<evidence type="ECO:0000313" key="6">
    <source>
        <dbReference type="Proteomes" id="UP000011083"/>
    </source>
</evidence>
<dbReference type="OrthoDB" id="539213at2759"/>
<name>L8HIM4_ACACF</name>
<feature type="repeat" description="ANK" evidence="3">
    <location>
        <begin position="581"/>
        <end position="613"/>
    </location>
</feature>
<dbReference type="InterPro" id="IPR036770">
    <property type="entry name" value="Ankyrin_rpt-contain_sf"/>
</dbReference>
<feature type="repeat" description="ANK" evidence="3">
    <location>
        <begin position="549"/>
        <end position="581"/>
    </location>
</feature>
<dbReference type="InterPro" id="IPR002110">
    <property type="entry name" value="Ankyrin_rpt"/>
</dbReference>
<reference evidence="5 6" key="1">
    <citation type="journal article" date="2013" name="Genome Biol.">
        <title>Genome of Acanthamoeba castellanii highlights extensive lateral gene transfer and early evolution of tyrosine kinase signaling.</title>
        <authorList>
            <person name="Clarke M."/>
            <person name="Lohan A.J."/>
            <person name="Liu B."/>
            <person name="Lagkouvardos I."/>
            <person name="Roy S."/>
            <person name="Zafar N."/>
            <person name="Bertelli C."/>
            <person name="Schilde C."/>
            <person name="Kianianmomeni A."/>
            <person name="Burglin T.R."/>
            <person name="Frech C."/>
            <person name="Turcotte B."/>
            <person name="Kopec K.O."/>
            <person name="Synnott J.M."/>
            <person name="Choo C."/>
            <person name="Paponov I."/>
            <person name="Finkler A."/>
            <person name="Soon Heng Tan C."/>
            <person name="Hutchins A.P."/>
            <person name="Weinmeier T."/>
            <person name="Rattei T."/>
            <person name="Chu J.S."/>
            <person name="Gimenez G."/>
            <person name="Irimia M."/>
            <person name="Rigden D.J."/>
            <person name="Fitzpatrick D.A."/>
            <person name="Lorenzo-Morales J."/>
            <person name="Bateman A."/>
            <person name="Chiu C.H."/>
            <person name="Tang P."/>
            <person name="Hegemann P."/>
            <person name="Fromm H."/>
            <person name="Raoult D."/>
            <person name="Greub G."/>
            <person name="Miranda-Saavedra D."/>
            <person name="Chen N."/>
            <person name="Nash P."/>
            <person name="Ginger M.L."/>
            <person name="Horn M."/>
            <person name="Schaap P."/>
            <person name="Caler L."/>
            <person name="Loftus B."/>
        </authorList>
    </citation>
    <scope>NUCLEOTIDE SEQUENCE [LARGE SCALE GENOMIC DNA]</scope>
    <source>
        <strain evidence="5 6">Neff</strain>
    </source>
</reference>
<dbReference type="PANTHER" id="PTHR24198:SF165">
    <property type="entry name" value="ANKYRIN REPEAT-CONTAINING PROTEIN-RELATED"/>
    <property type="match status" value="1"/>
</dbReference>
<dbReference type="PANTHER" id="PTHR24198">
    <property type="entry name" value="ANKYRIN REPEAT AND PROTEIN KINASE DOMAIN-CONTAINING PROTEIN"/>
    <property type="match status" value="1"/>
</dbReference>
<keyword evidence="1" id="KW-0677">Repeat</keyword>
<evidence type="ECO:0000256" key="4">
    <source>
        <dbReference type="SAM" id="MobiDB-lite"/>
    </source>
</evidence>
<dbReference type="Pfam" id="PF12796">
    <property type="entry name" value="Ank_2"/>
    <property type="match status" value="3"/>
</dbReference>
<accession>L8HIM4</accession>
<dbReference type="Pfam" id="PF13637">
    <property type="entry name" value="Ank_4"/>
    <property type="match status" value="1"/>
</dbReference>
<organism evidence="5 6">
    <name type="scientific">Acanthamoeba castellanii (strain ATCC 30010 / Neff)</name>
    <dbReference type="NCBI Taxonomy" id="1257118"/>
    <lineage>
        <taxon>Eukaryota</taxon>
        <taxon>Amoebozoa</taxon>
        <taxon>Discosea</taxon>
        <taxon>Longamoebia</taxon>
        <taxon>Centramoebida</taxon>
        <taxon>Acanthamoebidae</taxon>
        <taxon>Acanthamoeba</taxon>
    </lineage>
</organism>
<dbReference type="Gene3D" id="1.25.40.20">
    <property type="entry name" value="Ankyrin repeat-containing domain"/>
    <property type="match status" value="5"/>
</dbReference>
<feature type="region of interest" description="Disordered" evidence="4">
    <location>
        <begin position="1"/>
        <end position="108"/>
    </location>
</feature>
<feature type="repeat" description="ANK" evidence="3">
    <location>
        <begin position="810"/>
        <end position="842"/>
    </location>
</feature>
<dbReference type="OMA" id="CQSQNRN"/>
<dbReference type="KEGG" id="acan:ACA1_272700"/>
<evidence type="ECO:0000256" key="2">
    <source>
        <dbReference type="ARBA" id="ARBA00023043"/>
    </source>
</evidence>
<feature type="compositionally biased region" description="Basic residues" evidence="4">
    <location>
        <begin position="75"/>
        <end position="96"/>
    </location>
</feature>
<evidence type="ECO:0000256" key="3">
    <source>
        <dbReference type="PROSITE-ProRule" id="PRU00023"/>
    </source>
</evidence>
<evidence type="ECO:0000256" key="1">
    <source>
        <dbReference type="ARBA" id="ARBA00022737"/>
    </source>
</evidence>
<feature type="repeat" description="ANK" evidence="3">
    <location>
        <begin position="1230"/>
        <end position="1262"/>
    </location>
</feature>
<sequence>MKRGRSSSRKEKEVSSDSSSSEEEVAVKKKKTPATKKKAKTAASPAKKKAKTSSSDTEGKKPKKQKTKKDTASPAKKKTTAAAKKKATPTKRKTKKQKEAEAAAAAAGPVEEWKELPWTYESFLPASRLQAHCQAVDKKKEGYVSLHQFKRILSATLPMAEFSGKKELDRITAAAESLVRKGFVPYTLLRGSAPASTAAVLMADDPVEIFKRGLKTNPKSVTPEQIDAIKEDERQLDKLKHQHLLHSLAKKEKHSEFSVAAAAILLAMGVEVDNSSVASPSASWLTRFLLHHTGGASLPLPRLSNGATPFIVACKQRNLQAARFLLDNGADINAADLEKMTGALPFIGFGRTVPPPGASVSLLTSASNAGLYWACVHGDLELVKLLLEHRGKSDGSAADAADDQPIVDVNTTTEACSHLSAQQVQSMKKEYAKKRENQMESEGEQVADNFEYLVTDRETIVSLLLPHVRDINQTTPGGESAMMMAVARANPYVIQRILQTFAGTIKLDGVSESKQTLLHAAVGLNVFAYEVTKLLANAKGTKVNAFDGGGKTPLFRACESNNTDAALALLQAGANPSLGSGKQLPLHLSAQYHNAYVAHHLLEAGADVNATDEDGRNVLHLIFEGQLSRMRHMSEHSEDAVPVHLRSSLKNCLRLFGARGANVEQRDVIGNLPLAYALVFNHFTLVPAVLDMSTPKNLDLLAPVCYTHVMPVKPECQESDYDEYVHAKEEQREPAVGMSAEDKAKLGQVTRWLAAMREYRRRERSLSSFRQYAGESALHFFVKQGKLELVREVIGRLGDPREINTPTSISGDTALLLACRRQDTRMMELLLKNGADVNIANAQNQSPLHAVLQSSHGDPIASVSLLCDVEGVLIDNPDASGWTPLALAAQQGAVMSSLCLLNHGANIDAADKLGNTPLVQALVASHVTYGALLMQKGASLNTKVTTAVTKHKWIPSKRMMQAIQKHESSTLFDFAALRNYEGLCFLMLDIGMEGSQLFAAFQHLLQTGKYTLAQVLIKKYSASEERRAELRNLDVNALVGVISGLRVSNDDERYREWWQELIDRLLELRPADAAAGGLVPDPSSNAKLPTLLAAEANHPQVLRYLTQQGLDFTVSGKDGETLLHIAARKNLPQVITAVIGETTAAAAIEASAMEVEAEEDEEAERRKKEAELNGRNRKRLAAIINARNSGQQTALIRATHTHSFASYRNDRLLSALLKIQGIDVDAQDAKGNTALFYAVKTSADTCVGVLLAHGASPNIAPDPTLLGHMQIYWSLTMKLCVGAT</sequence>
<dbReference type="VEuPathDB" id="AmoebaDB:ACA1_272700"/>
<dbReference type="SUPFAM" id="SSF48403">
    <property type="entry name" value="Ankyrin repeat"/>
    <property type="match status" value="4"/>
</dbReference>
<dbReference type="GeneID" id="14925261"/>